<keyword evidence="2" id="KW-1185">Reference proteome</keyword>
<reference evidence="2" key="1">
    <citation type="submission" date="2011-03" db="EMBL/GenBank/DDBJ databases">
        <title>Draft genome sequence of Brevundimonas diminuta.</title>
        <authorList>
            <person name="Brown P.J.B."/>
            <person name="Buechlein A."/>
            <person name="Hemmerich C."/>
            <person name="Brun Y.V."/>
        </authorList>
    </citation>
    <scope>NUCLEOTIDE SEQUENCE [LARGE SCALE GENOMIC DNA]</scope>
    <source>
        <strain evidence="2">C19</strain>
    </source>
</reference>
<dbReference type="OrthoDB" id="1186159at2"/>
<gene>
    <name evidence="1" type="ORF">ABI_47560</name>
</gene>
<evidence type="ECO:0000313" key="2">
    <source>
        <dbReference type="Proteomes" id="UP000006512"/>
    </source>
</evidence>
<dbReference type="Gene3D" id="3.60.10.10">
    <property type="entry name" value="Endonuclease/exonuclease/phosphatase"/>
    <property type="match status" value="1"/>
</dbReference>
<protein>
    <recommendedName>
        <fullName evidence="3">Endonuclease/Exonuclease/phosphatase family protein</fullName>
    </recommendedName>
</protein>
<dbReference type="EMBL" id="GL883081">
    <property type="protein sequence ID" value="EGF89408.1"/>
    <property type="molecule type" value="Genomic_DNA"/>
</dbReference>
<dbReference type="AlphaFoldDB" id="F4QUA8"/>
<organism evidence="1 2">
    <name type="scientific">Asticcacaulis biprosthecium C19</name>
    <dbReference type="NCBI Taxonomy" id="715226"/>
    <lineage>
        <taxon>Bacteria</taxon>
        <taxon>Pseudomonadati</taxon>
        <taxon>Pseudomonadota</taxon>
        <taxon>Alphaproteobacteria</taxon>
        <taxon>Caulobacterales</taxon>
        <taxon>Caulobacteraceae</taxon>
        <taxon>Asticcacaulis</taxon>
    </lineage>
</organism>
<accession>F4QUA8</accession>
<sequence>MTRILYWNIENFSLGKIYAGGVGAAASQAEQRLDYIVDRIFAGPSAPGPGALPNNPPDIIVIVEVFRRTGEILEEGLVLNSTSNAGVALQELLARIQANAQLGAAWCLVPPIALGQGYYTEAVAVFYNSANLVFTGPNLLYQLHGPPGGVVGQSQPVTAYTVAHAMPYAGAWPAVLRARPVSFPALGPHVTVPENQLAGEWQYFVGPRPLPGGGPAGGTRIEFPASYNRGPFQTTFHEIVSGRNLNLYSFHSSPDTAKDAVNNLQFIPDMAVVGANEVKIVLGDFNIDGFGPGSGAYGWMLYPVPPRPLFTPALDWRVAAAAVPALRPFCTTHLLPLDEATPFNDFGLLAPDVTHNVYPRYGYMGSSIGGSLSEIGAIDNVFTTYGPGTAAPAINTITVINTLTGTPYLSHPPGILHPPAPLTPGMEFEQSLGDNLLTSAPPANPTYGGIDSADPIAPAAEIAFREFENYGLVRSTSDHLPLILDV</sequence>
<evidence type="ECO:0000313" key="1">
    <source>
        <dbReference type="EMBL" id="EGF89408.1"/>
    </source>
</evidence>
<dbReference type="HOGENOM" id="CLU_605291_0_0_5"/>
<dbReference type="InterPro" id="IPR036691">
    <property type="entry name" value="Endo/exonu/phosph_ase_sf"/>
</dbReference>
<dbReference type="Proteomes" id="UP000006512">
    <property type="component" value="Unassembled WGS sequence"/>
</dbReference>
<evidence type="ECO:0008006" key="3">
    <source>
        <dbReference type="Google" id="ProtNLM"/>
    </source>
</evidence>
<dbReference type="eggNOG" id="ENOG5032RIS">
    <property type="taxonomic scope" value="Bacteria"/>
</dbReference>
<dbReference type="SUPFAM" id="SSF56219">
    <property type="entry name" value="DNase I-like"/>
    <property type="match status" value="1"/>
</dbReference>
<dbReference type="RefSeq" id="WP_006275530.1">
    <property type="nucleotide sequence ID" value="NZ_GL883081.1"/>
</dbReference>
<dbReference type="GO" id="GO:0003824">
    <property type="term" value="F:catalytic activity"/>
    <property type="evidence" value="ECO:0007669"/>
    <property type="project" value="InterPro"/>
</dbReference>
<name>F4QUA8_9CAUL</name>
<proteinExistence type="predicted"/>
<dbReference type="STRING" id="715226.ABI_47560"/>